<dbReference type="OrthoDB" id="1645744at2"/>
<organism evidence="1 2">
    <name type="scientific">Clostridium argentinense CDC 2741</name>
    <dbReference type="NCBI Taxonomy" id="1418104"/>
    <lineage>
        <taxon>Bacteria</taxon>
        <taxon>Bacillati</taxon>
        <taxon>Bacillota</taxon>
        <taxon>Clostridia</taxon>
        <taxon>Eubacteriales</taxon>
        <taxon>Clostridiaceae</taxon>
        <taxon>Clostridium</taxon>
    </lineage>
</organism>
<proteinExistence type="predicted"/>
<sequence>MEKIYIMLTFTGTTLSRAIRIYTRNDYSHTSIALDSELSEMYSFGRKRPKNPFIGGFIKEKIDDGVYKRFCNTECIVYSMDVTLEQYEKVKEIIRGFEEEQDKYRYNFLGVLAVAFKMSLERKYYYFCSQFVSEVLERSGIFNFEGEFTMIKPADIQNLDKLNVVYRGLLRNYTNSNQLIFNTDVV</sequence>
<dbReference type="Proteomes" id="UP000031366">
    <property type="component" value="Unassembled WGS sequence"/>
</dbReference>
<dbReference type="InterPro" id="IPR038765">
    <property type="entry name" value="Papain-like_cys_pep_sf"/>
</dbReference>
<comment type="caution">
    <text evidence="1">The sequence shown here is derived from an EMBL/GenBank/DDBJ whole genome shotgun (WGS) entry which is preliminary data.</text>
</comment>
<dbReference type="SUPFAM" id="SSF54001">
    <property type="entry name" value="Cysteine proteinases"/>
    <property type="match status" value="1"/>
</dbReference>
<evidence type="ECO:0000313" key="2">
    <source>
        <dbReference type="Proteomes" id="UP000031366"/>
    </source>
</evidence>
<dbReference type="RefSeq" id="WP_039631242.1">
    <property type="nucleotide sequence ID" value="NZ_AYSO01000014.1"/>
</dbReference>
<accession>A0A0C1RAX2</accession>
<dbReference type="EMBL" id="AYSO01000014">
    <property type="protein sequence ID" value="KIE47561.1"/>
    <property type="molecule type" value="Genomic_DNA"/>
</dbReference>
<protein>
    <submittedName>
        <fullName evidence="1">Uncharacterized protein</fullName>
    </submittedName>
</protein>
<reference evidence="1 2" key="1">
    <citation type="journal article" date="2015" name="Infect. Genet. Evol.">
        <title>Genomic sequences of six botulinum neurotoxin-producing strains representing three clostridial species illustrate the mobility and diversity of botulinum neurotoxin genes.</title>
        <authorList>
            <person name="Smith T.J."/>
            <person name="Hill K.K."/>
            <person name="Xie G."/>
            <person name="Foley B.T."/>
            <person name="Williamson C.H."/>
            <person name="Foster J.T."/>
            <person name="Johnson S.L."/>
            <person name="Chertkov O."/>
            <person name="Teshima H."/>
            <person name="Gibbons H.S."/>
            <person name="Johnsky L.A."/>
            <person name="Karavis M.A."/>
            <person name="Smith L.A."/>
        </authorList>
    </citation>
    <scope>NUCLEOTIDE SEQUENCE [LARGE SCALE GENOMIC DNA]</scope>
    <source>
        <strain evidence="1 2">CDC 2741</strain>
    </source>
</reference>
<dbReference type="AlphaFoldDB" id="A0A0C1RAX2"/>
<evidence type="ECO:0000313" key="1">
    <source>
        <dbReference type="EMBL" id="KIE47561.1"/>
    </source>
</evidence>
<keyword evidence="2" id="KW-1185">Reference proteome</keyword>
<gene>
    <name evidence="1" type="ORF">U732_2911</name>
</gene>
<dbReference type="Gene3D" id="3.90.1720.10">
    <property type="entry name" value="endopeptidase domain like (from Nostoc punctiforme)"/>
    <property type="match status" value="1"/>
</dbReference>
<name>A0A0C1RAX2_9CLOT</name>